<evidence type="ECO:0000259" key="1">
    <source>
        <dbReference type="Pfam" id="PF01472"/>
    </source>
</evidence>
<proteinExistence type="predicted"/>
<accession>A0A4Q9LT10</accession>
<keyword evidence="3" id="KW-1185">Reference proteome</keyword>
<evidence type="ECO:0000313" key="3">
    <source>
        <dbReference type="Proteomes" id="UP000292282"/>
    </source>
</evidence>
<dbReference type="Gene3D" id="3.10.400.20">
    <property type="match status" value="1"/>
</dbReference>
<dbReference type="Proteomes" id="UP000292282">
    <property type="component" value="Unassembled WGS sequence"/>
</dbReference>
<dbReference type="SUPFAM" id="SSF88697">
    <property type="entry name" value="PUA domain-like"/>
    <property type="match status" value="1"/>
</dbReference>
<organism evidence="2 3">
    <name type="scientific">Hamiltosporidium tvaerminnensis</name>
    <dbReference type="NCBI Taxonomy" id="1176355"/>
    <lineage>
        <taxon>Eukaryota</taxon>
        <taxon>Fungi</taxon>
        <taxon>Fungi incertae sedis</taxon>
        <taxon>Microsporidia</taxon>
        <taxon>Dubosqiidae</taxon>
        <taxon>Hamiltosporidium</taxon>
    </lineage>
</organism>
<dbReference type="NCBIfam" id="TIGR00451">
    <property type="entry name" value="unchar_dom_2"/>
    <property type="match status" value="1"/>
</dbReference>
<dbReference type="VEuPathDB" id="MicrosporidiaDB:CWI38_1217p0010"/>
<reference evidence="2 3" key="1">
    <citation type="submission" date="2017-12" db="EMBL/GenBank/DDBJ databases">
        <authorList>
            <person name="Pombert J.-F."/>
            <person name="Haag K.L."/>
            <person name="Ebert D."/>
        </authorList>
    </citation>
    <scope>NUCLEOTIDE SEQUENCE [LARGE SCALE GENOMIC DNA]</scope>
    <source>
        <strain evidence="2">IL-G-3</strain>
    </source>
</reference>
<dbReference type="EMBL" id="PITK01001217">
    <property type="protein sequence ID" value="TBU11417.1"/>
    <property type="molecule type" value="Genomic_DNA"/>
</dbReference>
<dbReference type="OrthoDB" id="2195518at2759"/>
<dbReference type="Pfam" id="PF01472">
    <property type="entry name" value="PUA"/>
    <property type="match status" value="1"/>
</dbReference>
<gene>
    <name evidence="2" type="ORF">CWI38_1217p0010</name>
</gene>
<dbReference type="InterPro" id="IPR015947">
    <property type="entry name" value="PUA-like_sf"/>
</dbReference>
<dbReference type="PANTHER" id="PTHR22798">
    <property type="entry name" value="MCT-1 PROTEIN"/>
    <property type="match status" value="1"/>
</dbReference>
<comment type="caution">
    <text evidence="2">The sequence shown here is derived from an EMBL/GenBank/DDBJ whole genome shotgun (WGS) entry which is preliminary data.</text>
</comment>
<protein>
    <recommendedName>
        <fullName evidence="1">PUA domain-containing protein</fullName>
    </recommendedName>
</protein>
<feature type="domain" description="PUA" evidence="1">
    <location>
        <begin position="83"/>
        <end position="158"/>
    </location>
</feature>
<dbReference type="AlphaFoldDB" id="A0A4Q9LT10"/>
<dbReference type="STRING" id="1176355.A0A4Q9LT10"/>
<dbReference type="PANTHER" id="PTHR22798:SF0">
    <property type="entry name" value="MALIGNANT T-CELL-AMPLIFIED SEQUENCE 1"/>
    <property type="match status" value="1"/>
</dbReference>
<dbReference type="GO" id="GO:0003723">
    <property type="term" value="F:RNA binding"/>
    <property type="evidence" value="ECO:0007669"/>
    <property type="project" value="InterPro"/>
</dbReference>
<evidence type="ECO:0000313" key="2">
    <source>
        <dbReference type="EMBL" id="TBU11417.1"/>
    </source>
</evidence>
<dbReference type="InterPro" id="IPR004521">
    <property type="entry name" value="Uncharacterised_CHP00451"/>
</dbReference>
<sequence length="168" mass="18850">MTLFKNLKVVGSHVMGGKEKKSMMQKYGGSSFLSVENTFIVNKCKDKKVVITQENKPIIFIYNNIYIPTLQHIKMEPDVLKKTIFLDEGAYKPLCSGAAVMAPGIYKYRHLITTEIFLNDIVKIDILNKGCIAVGIALMEINKIGAETKGQAIEVLHIEGDELDLKRF</sequence>
<dbReference type="GO" id="GO:0001731">
    <property type="term" value="P:formation of translation preinitiation complex"/>
    <property type="evidence" value="ECO:0007669"/>
    <property type="project" value="TreeGrafter"/>
</dbReference>
<name>A0A4Q9LT10_9MICR</name>
<dbReference type="PROSITE" id="PS50890">
    <property type="entry name" value="PUA"/>
    <property type="match status" value="1"/>
</dbReference>
<dbReference type="InterPro" id="IPR016437">
    <property type="entry name" value="MCT-1/Tma20"/>
</dbReference>
<dbReference type="InterPro" id="IPR002478">
    <property type="entry name" value="PUA"/>
</dbReference>